<dbReference type="CDD" id="cd00051">
    <property type="entry name" value="EFh"/>
    <property type="match status" value="1"/>
</dbReference>
<sequence length="100" mass="11091">MPVRIPLPSPPHNDKPKDIPVDLLKLQKIILQKLREADSNKDGRYTRDELRTALKNLGAILPGWRANRALVNADSDNDGQIGGQEVDSLVDYLISCGYGK</sequence>
<dbReference type="PROSITE" id="PS50222">
    <property type="entry name" value="EF_HAND_2"/>
    <property type="match status" value="1"/>
</dbReference>
<dbReference type="InterPro" id="IPR011992">
    <property type="entry name" value="EF-hand-dom_pair"/>
</dbReference>
<evidence type="ECO:0000256" key="1">
    <source>
        <dbReference type="ARBA" id="ARBA00022837"/>
    </source>
</evidence>
<gene>
    <name evidence="3" type="ORF">KK1_027268</name>
</gene>
<dbReference type="Gramene" id="C.cajan_26307.t">
    <property type="protein sequence ID" value="C.cajan_26307.t.cds1"/>
    <property type="gene ID" value="C.cajan_26307"/>
</dbReference>
<dbReference type="InterPro" id="IPR018247">
    <property type="entry name" value="EF_Hand_1_Ca_BS"/>
</dbReference>
<feature type="domain" description="EF-hand" evidence="2">
    <location>
        <begin position="25"/>
        <end position="60"/>
    </location>
</feature>
<dbReference type="Proteomes" id="UP000075243">
    <property type="component" value="Unassembled WGS sequence"/>
</dbReference>
<dbReference type="InterPro" id="IPR002048">
    <property type="entry name" value="EF_hand_dom"/>
</dbReference>
<dbReference type="SUPFAM" id="SSF47473">
    <property type="entry name" value="EF-hand"/>
    <property type="match status" value="1"/>
</dbReference>
<dbReference type="PROSITE" id="PS00018">
    <property type="entry name" value="EF_HAND_1"/>
    <property type="match status" value="1"/>
</dbReference>
<accession>A0A151S7Z9</accession>
<keyword evidence="4" id="KW-1185">Reference proteome</keyword>
<protein>
    <recommendedName>
        <fullName evidence="2">EF-hand domain-containing protein</fullName>
    </recommendedName>
</protein>
<dbReference type="STRING" id="3821.A0A151S7Z9"/>
<organism evidence="3 4">
    <name type="scientific">Cajanus cajan</name>
    <name type="common">Pigeon pea</name>
    <name type="synonym">Cajanus indicus</name>
    <dbReference type="NCBI Taxonomy" id="3821"/>
    <lineage>
        <taxon>Eukaryota</taxon>
        <taxon>Viridiplantae</taxon>
        <taxon>Streptophyta</taxon>
        <taxon>Embryophyta</taxon>
        <taxon>Tracheophyta</taxon>
        <taxon>Spermatophyta</taxon>
        <taxon>Magnoliopsida</taxon>
        <taxon>eudicotyledons</taxon>
        <taxon>Gunneridae</taxon>
        <taxon>Pentapetalae</taxon>
        <taxon>rosids</taxon>
        <taxon>fabids</taxon>
        <taxon>Fabales</taxon>
        <taxon>Fabaceae</taxon>
        <taxon>Papilionoideae</taxon>
        <taxon>50 kb inversion clade</taxon>
        <taxon>NPAAA clade</taxon>
        <taxon>indigoferoid/millettioid clade</taxon>
        <taxon>Phaseoleae</taxon>
        <taxon>Cajanus</taxon>
    </lineage>
</organism>
<proteinExistence type="predicted"/>
<dbReference type="AlphaFoldDB" id="A0A151S7Z9"/>
<evidence type="ECO:0000259" key="2">
    <source>
        <dbReference type="PROSITE" id="PS50222"/>
    </source>
</evidence>
<dbReference type="EMBL" id="KQ483446">
    <property type="protein sequence ID" value="KYP50909.1"/>
    <property type="molecule type" value="Genomic_DNA"/>
</dbReference>
<dbReference type="OMA" id="CNADANG"/>
<dbReference type="Gene3D" id="1.10.238.10">
    <property type="entry name" value="EF-hand"/>
    <property type="match status" value="1"/>
</dbReference>
<dbReference type="OrthoDB" id="1337600at2759"/>
<evidence type="ECO:0000313" key="3">
    <source>
        <dbReference type="EMBL" id="KYP50909.1"/>
    </source>
</evidence>
<name>A0A151S7Z9_CAJCA</name>
<reference evidence="3" key="1">
    <citation type="journal article" date="2012" name="Nat. Biotechnol.">
        <title>Draft genome sequence of pigeonpea (Cajanus cajan), an orphan legume crop of resource-poor farmers.</title>
        <authorList>
            <person name="Varshney R.K."/>
            <person name="Chen W."/>
            <person name="Li Y."/>
            <person name="Bharti A.K."/>
            <person name="Saxena R.K."/>
            <person name="Schlueter J.A."/>
            <person name="Donoghue M.T."/>
            <person name="Azam S."/>
            <person name="Fan G."/>
            <person name="Whaley A.M."/>
            <person name="Farmer A.D."/>
            <person name="Sheridan J."/>
            <person name="Iwata A."/>
            <person name="Tuteja R."/>
            <person name="Penmetsa R.V."/>
            <person name="Wu W."/>
            <person name="Upadhyaya H.D."/>
            <person name="Yang S.P."/>
            <person name="Shah T."/>
            <person name="Saxena K.B."/>
            <person name="Michael T."/>
            <person name="McCombie W.R."/>
            <person name="Yang B."/>
            <person name="Zhang G."/>
            <person name="Yang H."/>
            <person name="Wang J."/>
            <person name="Spillane C."/>
            <person name="Cook D.R."/>
            <person name="May G.D."/>
            <person name="Xu X."/>
            <person name="Jackson S.A."/>
        </authorList>
    </citation>
    <scope>NUCLEOTIDE SEQUENCE [LARGE SCALE GENOMIC DNA]</scope>
</reference>
<keyword evidence="1" id="KW-0106">Calcium</keyword>
<dbReference type="GO" id="GO:0005509">
    <property type="term" value="F:calcium ion binding"/>
    <property type="evidence" value="ECO:0007669"/>
    <property type="project" value="InterPro"/>
</dbReference>
<evidence type="ECO:0000313" key="4">
    <source>
        <dbReference type="Proteomes" id="UP000075243"/>
    </source>
</evidence>